<dbReference type="GO" id="GO:0006351">
    <property type="term" value="P:DNA-templated transcription"/>
    <property type="evidence" value="ECO:0007669"/>
    <property type="project" value="InterPro"/>
</dbReference>
<reference evidence="2" key="1">
    <citation type="submission" date="2017-04" db="EMBL/GenBank/DDBJ databases">
        <title>Unveiling RNA virosphere associated with marine microorganisms.</title>
        <authorList>
            <person name="Urayama S."/>
            <person name="Takaki Y."/>
            <person name="Nishi S."/>
            <person name="Yoshida Y."/>
            <person name="Deguchi S."/>
            <person name="Takai K."/>
            <person name="Nunoura T."/>
        </authorList>
    </citation>
    <scope>NUCLEOTIDE SEQUENCE</scope>
</reference>
<comment type="caution">
    <text evidence="2">The sequence shown here is derived from an EMBL/GenBank/DDBJ whole genome shotgun (WGS) entry which is preliminary data.</text>
</comment>
<dbReference type="AlphaFoldDB" id="A0A2V0RA73"/>
<dbReference type="GO" id="GO:0003723">
    <property type="term" value="F:RNA binding"/>
    <property type="evidence" value="ECO:0007669"/>
    <property type="project" value="InterPro"/>
</dbReference>
<feature type="domain" description="RNA-directed RNA polymerase C-terminal" evidence="1">
    <location>
        <begin position="9"/>
        <end position="206"/>
    </location>
</feature>
<name>A0A2V0RA73_9ZZZZ</name>
<protein>
    <submittedName>
        <fullName evidence="2">RdRp</fullName>
    </submittedName>
</protein>
<dbReference type="InterPro" id="IPR043502">
    <property type="entry name" value="DNA/RNA_pol_sf"/>
</dbReference>
<dbReference type="GO" id="GO:0003968">
    <property type="term" value="F:RNA-directed RNA polymerase activity"/>
    <property type="evidence" value="ECO:0007669"/>
    <property type="project" value="InterPro"/>
</dbReference>
<proteinExistence type="predicted"/>
<evidence type="ECO:0000259" key="1">
    <source>
        <dbReference type="Pfam" id="PF00680"/>
    </source>
</evidence>
<accession>A0A2V0RA73</accession>
<dbReference type="EMBL" id="BDQA01000500">
    <property type="protein sequence ID" value="GBH21974.1"/>
    <property type="molecule type" value="Genomic_RNA"/>
</dbReference>
<dbReference type="InterPro" id="IPR001205">
    <property type="entry name" value="RNA-dir_pol_C"/>
</dbReference>
<sequence>MLYTRTQEECKTRNVWGVDMKTTLLEMQYYQPTLSYQRKLPWRKALVGPDAVDEAVTRLFNARSTGSTLVSIDFSSYDATVSPSMQMRAFARISSLFQSGFDDGIIDIANRFQSIGIVTPDGIAEGYHGVPSGSTFTNEIDSIVQDQSVDQTLISVGHQIQGDDGLYLTYDPDDLISSFERVGLKVNTEKSVISDQYCLFLQNYYSPKVSVDGIIRRVYPTFRALNRIIFQERWSDFEDYGIKGSDYYAIRTISILENVRYHPLFREIVEFIYKLDKFKLRYSQKGLNKYIDRLNKSSGLQGVISNQLGDSVKGIENFATVKLLKTLS</sequence>
<organism evidence="2">
    <name type="scientific">viral metagenome</name>
    <dbReference type="NCBI Taxonomy" id="1070528"/>
    <lineage>
        <taxon>unclassified sequences</taxon>
        <taxon>metagenomes</taxon>
        <taxon>organismal metagenomes</taxon>
    </lineage>
</organism>
<dbReference type="Pfam" id="PF00680">
    <property type="entry name" value="RdRP_1"/>
    <property type="match status" value="1"/>
</dbReference>
<evidence type="ECO:0000313" key="2">
    <source>
        <dbReference type="EMBL" id="GBH21974.1"/>
    </source>
</evidence>
<dbReference type="SUPFAM" id="SSF56672">
    <property type="entry name" value="DNA/RNA polymerases"/>
    <property type="match status" value="1"/>
</dbReference>